<evidence type="ECO:0000313" key="2">
    <source>
        <dbReference type="Proteomes" id="UP000178425"/>
    </source>
</evidence>
<dbReference type="Proteomes" id="UP000178425">
    <property type="component" value="Unassembled WGS sequence"/>
</dbReference>
<proteinExistence type="predicted"/>
<organism evidence="1 2">
    <name type="scientific">Candidatus Giovannonibacteria bacterium RIFCSPHIGHO2_02_43_13</name>
    <dbReference type="NCBI Taxonomy" id="1798330"/>
    <lineage>
        <taxon>Bacteria</taxon>
        <taxon>Candidatus Giovannoniibacteriota</taxon>
    </lineage>
</organism>
<evidence type="ECO:0000313" key="1">
    <source>
        <dbReference type="EMBL" id="OGF79486.1"/>
    </source>
</evidence>
<reference evidence="1 2" key="1">
    <citation type="journal article" date="2016" name="Nat. Commun.">
        <title>Thousands of microbial genomes shed light on interconnected biogeochemical processes in an aquifer system.</title>
        <authorList>
            <person name="Anantharaman K."/>
            <person name="Brown C.T."/>
            <person name="Hug L.A."/>
            <person name="Sharon I."/>
            <person name="Castelle C.J."/>
            <person name="Probst A.J."/>
            <person name="Thomas B.C."/>
            <person name="Singh A."/>
            <person name="Wilkins M.J."/>
            <person name="Karaoz U."/>
            <person name="Brodie E.L."/>
            <person name="Williams K.H."/>
            <person name="Hubbard S.S."/>
            <person name="Banfield J.F."/>
        </authorList>
    </citation>
    <scope>NUCLEOTIDE SEQUENCE [LARGE SCALE GENOMIC DNA]</scope>
</reference>
<dbReference type="EMBL" id="MFHI01000001">
    <property type="protein sequence ID" value="OGF79486.1"/>
    <property type="molecule type" value="Genomic_DNA"/>
</dbReference>
<dbReference type="SUPFAM" id="SSF56784">
    <property type="entry name" value="HAD-like"/>
    <property type="match status" value="1"/>
</dbReference>
<name>A0A1F5WV20_9BACT</name>
<evidence type="ECO:0008006" key="3">
    <source>
        <dbReference type="Google" id="ProtNLM"/>
    </source>
</evidence>
<accession>A0A1F5WV20</accession>
<gene>
    <name evidence="1" type="ORF">A2W54_02410</name>
</gene>
<dbReference type="Gene3D" id="3.40.50.1000">
    <property type="entry name" value="HAD superfamily/HAD-like"/>
    <property type="match status" value="1"/>
</dbReference>
<comment type="caution">
    <text evidence="1">The sequence shown here is derived from an EMBL/GenBank/DDBJ whole genome shotgun (WGS) entry which is preliminary data.</text>
</comment>
<protein>
    <recommendedName>
        <fullName evidence="3">FCP1 homology domain-containing protein</fullName>
    </recommendedName>
</protein>
<dbReference type="AlphaFoldDB" id="A0A1F5WV20"/>
<sequence length="190" mass="21847">MKSHVDNKILGFDMDGVVINNNPLKLEFAKKLGYKLKITQTASEIIRKILSPEDLKSLQTALYHNLGVSMNADLMPGIVSLLSKIKERKIPYYLISRRAAPDIAIEYLKVKGLWPKYFNESNAFFVVEPIEKNIKAKELGITHYVDDETKILNVLEDVPNKFLFDHMNVFPEGNYAKVTSHEELAKYFLW</sequence>
<dbReference type="InterPro" id="IPR036412">
    <property type="entry name" value="HAD-like_sf"/>
</dbReference>
<dbReference type="InterPro" id="IPR023214">
    <property type="entry name" value="HAD_sf"/>
</dbReference>